<keyword evidence="4 5" id="KW-0975">Bacterial flagellum</keyword>
<dbReference type="EMBL" id="SHBP01000006">
    <property type="protein sequence ID" value="RZO20090.1"/>
    <property type="molecule type" value="Genomic_DNA"/>
</dbReference>
<dbReference type="NCBIfam" id="TIGR03506">
    <property type="entry name" value="FlgEFG_subfam"/>
    <property type="match status" value="1"/>
</dbReference>
<dbReference type="InterPro" id="IPR011491">
    <property type="entry name" value="FlgE_D2"/>
</dbReference>
<feature type="domain" description="Flagellar basal body rod protein N-terminal" evidence="6">
    <location>
        <begin position="3"/>
        <end position="33"/>
    </location>
</feature>
<comment type="caution">
    <text evidence="10">The sequence shown here is derived from an EMBL/GenBank/DDBJ whole genome shotgun (WGS) entry which is preliminary data.</text>
</comment>
<dbReference type="InterPro" id="IPR020013">
    <property type="entry name" value="Flagellar_FlgE/F/G"/>
</dbReference>
<evidence type="ECO:0000313" key="11">
    <source>
        <dbReference type="Proteomes" id="UP000315889"/>
    </source>
</evidence>
<sequence length="425" mass="44075">MSFYTSLTGLNAAATELSVTSNNIANSGTASFKRSNAEFGDIFATSTLQRSASGVGSGTVLLGINQQFTQGNIEASANSLDLAITGDGFFPIKTSDGAELYTRNGGFMLNDNNLLVNSEGHTLQVHPLNEVTNESNFNQATVGLEVKRNLPATATTTIDLDIKLPMTGPVIGVNGGTPINITDNTTYSETQTFSLYDDAGEPYTATVYYQKIADDTDDGAGNVQDLWLADVYIGDATTPAATTNLAFNSVTGALETTLAGGGIGIDQITLDPSVPDSRTSAISLSLNATSHGKEFQIVSQTQNGLPGGGLVNVDVGNDGLVTATYSNGQQIAAGRINLANFSSPEGLRQDGGTKYSVTAASGTVSYGEAGTAGFGTIRSGALERSNVDLTAELIDLISAQRNFQANAKAIETSSSLTQTIINIRG</sequence>
<dbReference type="GO" id="GO:0071978">
    <property type="term" value="P:bacterial-type flagellum-dependent swarming motility"/>
    <property type="evidence" value="ECO:0007669"/>
    <property type="project" value="TreeGrafter"/>
</dbReference>
<gene>
    <name evidence="10" type="ORF">EVB03_05695</name>
</gene>
<evidence type="ECO:0000256" key="2">
    <source>
        <dbReference type="ARBA" id="ARBA00009677"/>
    </source>
</evidence>
<dbReference type="PANTHER" id="PTHR30435">
    <property type="entry name" value="FLAGELLAR PROTEIN"/>
    <property type="match status" value="1"/>
</dbReference>
<comment type="function">
    <text evidence="5">A flexible structure which links the flagellar filament to the drive apparatus in the basal body.</text>
</comment>
<evidence type="ECO:0000259" key="9">
    <source>
        <dbReference type="Pfam" id="PF22692"/>
    </source>
</evidence>
<dbReference type="InterPro" id="IPR001444">
    <property type="entry name" value="Flag_bb_rod_N"/>
</dbReference>
<evidence type="ECO:0000313" key="10">
    <source>
        <dbReference type="EMBL" id="RZO20090.1"/>
    </source>
</evidence>
<comment type="similarity">
    <text evidence="2 5">Belongs to the flagella basal body rod proteins family.</text>
</comment>
<dbReference type="InterPro" id="IPR010930">
    <property type="entry name" value="Flg_bb/hook_C_dom"/>
</dbReference>
<evidence type="ECO:0000256" key="5">
    <source>
        <dbReference type="RuleBase" id="RU362116"/>
    </source>
</evidence>
<keyword evidence="10" id="KW-0282">Flagellum</keyword>
<dbReference type="Pfam" id="PF06429">
    <property type="entry name" value="Flg_bbr_C"/>
    <property type="match status" value="1"/>
</dbReference>
<dbReference type="PANTHER" id="PTHR30435:SF1">
    <property type="entry name" value="FLAGELLAR HOOK PROTEIN FLGE"/>
    <property type="match status" value="1"/>
</dbReference>
<comment type="subcellular location">
    <subcellularLocation>
        <location evidence="1 5">Bacterial flagellum basal body</location>
    </subcellularLocation>
</comment>
<dbReference type="Gene3D" id="2.60.98.20">
    <property type="entry name" value="Flagellar hook protein FlgE"/>
    <property type="match status" value="1"/>
</dbReference>
<dbReference type="GO" id="GO:0009424">
    <property type="term" value="C:bacterial-type flagellum hook"/>
    <property type="evidence" value="ECO:0007669"/>
    <property type="project" value="TreeGrafter"/>
</dbReference>
<keyword evidence="10" id="KW-0966">Cell projection</keyword>
<proteinExistence type="inferred from homology"/>
<dbReference type="Proteomes" id="UP000315889">
    <property type="component" value="Unassembled WGS sequence"/>
</dbReference>
<dbReference type="InterPro" id="IPR053967">
    <property type="entry name" value="LlgE_F_G-like_D1"/>
</dbReference>
<evidence type="ECO:0000259" key="8">
    <source>
        <dbReference type="Pfam" id="PF07559"/>
    </source>
</evidence>
<dbReference type="Pfam" id="PF07559">
    <property type="entry name" value="FlgE_D2"/>
    <property type="match status" value="1"/>
</dbReference>
<dbReference type="GO" id="GO:0005829">
    <property type="term" value="C:cytosol"/>
    <property type="evidence" value="ECO:0007669"/>
    <property type="project" value="TreeGrafter"/>
</dbReference>
<organism evidence="10 11">
    <name type="scientific">SAR92 clade bacterium</name>
    <dbReference type="NCBI Taxonomy" id="2315479"/>
    <lineage>
        <taxon>Bacteria</taxon>
        <taxon>Pseudomonadati</taxon>
        <taxon>Pseudomonadota</taxon>
        <taxon>Gammaproteobacteria</taxon>
        <taxon>Cellvibrionales</taxon>
        <taxon>Porticoccaceae</taxon>
        <taxon>SAR92 clade</taxon>
    </lineage>
</organism>
<dbReference type="InterPro" id="IPR037925">
    <property type="entry name" value="FlgE/F/G-like"/>
</dbReference>
<dbReference type="Pfam" id="PF00460">
    <property type="entry name" value="Flg_bb_rod"/>
    <property type="match status" value="1"/>
</dbReference>
<evidence type="ECO:0000259" key="7">
    <source>
        <dbReference type="Pfam" id="PF06429"/>
    </source>
</evidence>
<evidence type="ECO:0000259" key="6">
    <source>
        <dbReference type="Pfam" id="PF00460"/>
    </source>
</evidence>
<dbReference type="AlphaFoldDB" id="A0A520MFV5"/>
<dbReference type="GO" id="GO:0009425">
    <property type="term" value="C:bacterial-type flagellum basal body"/>
    <property type="evidence" value="ECO:0007669"/>
    <property type="project" value="UniProtKB-SubCell"/>
</dbReference>
<dbReference type="SUPFAM" id="SSF117143">
    <property type="entry name" value="Flagellar hook protein flgE"/>
    <property type="match status" value="1"/>
</dbReference>
<feature type="domain" description="Flagellar hook protein FlgE D2" evidence="8">
    <location>
        <begin position="177"/>
        <end position="304"/>
    </location>
</feature>
<evidence type="ECO:0000256" key="1">
    <source>
        <dbReference type="ARBA" id="ARBA00004117"/>
    </source>
</evidence>
<name>A0A520MFV5_9GAMM</name>
<keyword evidence="10" id="KW-0969">Cilium</keyword>
<feature type="domain" description="Flagellar basal-body/hook protein C-terminal" evidence="7">
    <location>
        <begin position="378"/>
        <end position="423"/>
    </location>
</feature>
<accession>A0A520MFV5</accession>
<evidence type="ECO:0000256" key="3">
    <source>
        <dbReference type="ARBA" id="ARBA00019015"/>
    </source>
</evidence>
<dbReference type="Pfam" id="PF22692">
    <property type="entry name" value="LlgE_F_G_D1"/>
    <property type="match status" value="1"/>
</dbReference>
<dbReference type="InterPro" id="IPR037058">
    <property type="entry name" value="Falgellar_hook_FlgE_sf"/>
</dbReference>
<protein>
    <recommendedName>
        <fullName evidence="3 5">Flagellar hook protein FlgE</fullName>
    </recommendedName>
</protein>
<evidence type="ECO:0000256" key="4">
    <source>
        <dbReference type="ARBA" id="ARBA00023143"/>
    </source>
</evidence>
<reference evidence="10 11" key="1">
    <citation type="submission" date="2019-02" db="EMBL/GenBank/DDBJ databases">
        <title>Prokaryotic population dynamics and viral predation in marine succession experiment using metagenomics: the confinement effect.</title>
        <authorList>
            <person name="Haro-Moreno J.M."/>
            <person name="Rodriguez-Valera F."/>
            <person name="Lopez-Perez M."/>
        </authorList>
    </citation>
    <scope>NUCLEOTIDE SEQUENCE [LARGE SCALE GENOMIC DNA]</scope>
    <source>
        <strain evidence="10">MED-G170</strain>
    </source>
</reference>
<feature type="domain" description="Flagellar hook protein FlgE/F/G-like D1" evidence="9">
    <location>
        <begin position="83"/>
        <end position="142"/>
    </location>
</feature>